<dbReference type="PANTHER" id="PTHR43569:SF2">
    <property type="entry name" value="AMIDOHYDROLASE-RELATED DOMAIN-CONTAINING PROTEIN"/>
    <property type="match status" value="1"/>
</dbReference>
<dbReference type="SUPFAM" id="SSF51556">
    <property type="entry name" value="Metallo-dependent hydrolases"/>
    <property type="match status" value="1"/>
</dbReference>
<dbReference type="InterPro" id="IPR006680">
    <property type="entry name" value="Amidohydro-rel"/>
</dbReference>
<comment type="caution">
    <text evidence="3">The sequence shown here is derived from an EMBL/GenBank/DDBJ whole genome shotgun (WGS) entry which is preliminary data.</text>
</comment>
<evidence type="ECO:0000256" key="1">
    <source>
        <dbReference type="ARBA" id="ARBA00038310"/>
    </source>
</evidence>
<sequence length="279" mass="30899">MMKKIDTHMHVWRLERGDYDWLSSELGSIYRDFCIDDVWAEADTASVQGVILVQAAGTLAETEFMLSLAHQDERIAGVVGWVDLESDDATQQISRLADNEHIVGLRPMIADLPQADWILDDRFTPLLAQMAQLGLVLDGHARQDLIQIKTRLAERHPDLQIVLNHAGKPPIASGDLATWSKDLAGLAACPNVTCKMSGLLTEAGPHTDDDSIGAVVEHVAACFGPERVMWGSDWPVLTLAGTYTQWAQQSERLIRRHFAGHEQAVCITNAERIYLSRKG</sequence>
<dbReference type="EMBL" id="AWFF01000051">
    <property type="protein sequence ID" value="KCZ53598.1"/>
    <property type="molecule type" value="Genomic_DNA"/>
</dbReference>
<evidence type="ECO:0000313" key="4">
    <source>
        <dbReference type="Proteomes" id="UP000027037"/>
    </source>
</evidence>
<dbReference type="PANTHER" id="PTHR43569">
    <property type="entry name" value="AMIDOHYDROLASE"/>
    <property type="match status" value="1"/>
</dbReference>
<dbReference type="eggNOG" id="COG3618">
    <property type="taxonomic scope" value="Bacteria"/>
</dbReference>
<dbReference type="Pfam" id="PF04909">
    <property type="entry name" value="Amidohydro_2"/>
    <property type="match status" value="1"/>
</dbReference>
<accession>A0A062U777</accession>
<dbReference type="Gene3D" id="3.20.20.140">
    <property type="entry name" value="Metal-dependent hydrolases"/>
    <property type="match status" value="1"/>
</dbReference>
<protein>
    <recommendedName>
        <fullName evidence="2">Amidohydrolase-related domain-containing protein</fullName>
    </recommendedName>
</protein>
<proteinExistence type="inferred from homology"/>
<comment type="similarity">
    <text evidence="1">Belongs to the metallo-dependent hydrolases superfamily.</text>
</comment>
<dbReference type="RefSeq" id="WP_051601483.1">
    <property type="nucleotide sequence ID" value="NZ_AWFF01000051.1"/>
</dbReference>
<dbReference type="PATRIC" id="fig|1280946.3.peg.2543"/>
<name>A0A062U777_9PROT</name>
<reference evidence="3 4" key="1">
    <citation type="journal article" date="2014" name="Antonie Van Leeuwenhoek">
        <title>Hyphomonas beringensis sp. nov. and Hyphomonas chukchiensis sp. nov., isolated from surface seawater of the Bering Sea and Chukchi Sea.</title>
        <authorList>
            <person name="Li C."/>
            <person name="Lai Q."/>
            <person name="Li G."/>
            <person name="Dong C."/>
            <person name="Wang J."/>
            <person name="Liao Y."/>
            <person name="Shao Z."/>
        </authorList>
    </citation>
    <scope>NUCLEOTIDE SEQUENCE [LARGE SCALE GENOMIC DNA]</scope>
    <source>
        <strain evidence="3 4">25B14_1</strain>
    </source>
</reference>
<gene>
    <name evidence="3" type="ORF">HY29_16925</name>
</gene>
<dbReference type="STRING" id="1280946.HY29_16925"/>
<keyword evidence="4" id="KW-1185">Reference proteome</keyword>
<dbReference type="GO" id="GO:0016787">
    <property type="term" value="F:hydrolase activity"/>
    <property type="evidence" value="ECO:0007669"/>
    <property type="project" value="InterPro"/>
</dbReference>
<dbReference type="Proteomes" id="UP000027037">
    <property type="component" value="Unassembled WGS sequence"/>
</dbReference>
<dbReference type="OrthoDB" id="9787654at2"/>
<dbReference type="InterPro" id="IPR032466">
    <property type="entry name" value="Metal_Hydrolase"/>
</dbReference>
<organism evidence="3 4">
    <name type="scientific">Hyphomonas beringensis</name>
    <dbReference type="NCBI Taxonomy" id="1280946"/>
    <lineage>
        <taxon>Bacteria</taxon>
        <taxon>Pseudomonadati</taxon>
        <taxon>Pseudomonadota</taxon>
        <taxon>Alphaproteobacteria</taxon>
        <taxon>Hyphomonadales</taxon>
        <taxon>Hyphomonadaceae</taxon>
        <taxon>Hyphomonas</taxon>
    </lineage>
</organism>
<feature type="domain" description="Amidohydrolase-related" evidence="2">
    <location>
        <begin position="5"/>
        <end position="274"/>
    </location>
</feature>
<evidence type="ECO:0000259" key="2">
    <source>
        <dbReference type="Pfam" id="PF04909"/>
    </source>
</evidence>
<dbReference type="InterPro" id="IPR052350">
    <property type="entry name" value="Metallo-dep_Lactonases"/>
</dbReference>
<dbReference type="AlphaFoldDB" id="A0A062U777"/>
<evidence type="ECO:0000313" key="3">
    <source>
        <dbReference type="EMBL" id="KCZ53598.1"/>
    </source>
</evidence>